<evidence type="ECO:0000313" key="2">
    <source>
        <dbReference type="EMBL" id="CAJ0605777.1"/>
    </source>
</evidence>
<evidence type="ECO:0000313" key="3">
    <source>
        <dbReference type="Proteomes" id="UP001176961"/>
    </source>
</evidence>
<name>A0AA36H895_CYLNA</name>
<evidence type="ECO:0000256" key="1">
    <source>
        <dbReference type="SAM" id="MobiDB-lite"/>
    </source>
</evidence>
<comment type="caution">
    <text evidence="2">The sequence shown here is derived from an EMBL/GenBank/DDBJ whole genome shotgun (WGS) entry which is preliminary data.</text>
</comment>
<dbReference type="Proteomes" id="UP001176961">
    <property type="component" value="Unassembled WGS sequence"/>
</dbReference>
<gene>
    <name evidence="2" type="ORF">CYNAS_LOCUS17760</name>
</gene>
<proteinExistence type="predicted"/>
<dbReference type="EMBL" id="CATQJL010000316">
    <property type="protein sequence ID" value="CAJ0605777.1"/>
    <property type="molecule type" value="Genomic_DNA"/>
</dbReference>
<sequence length="287" mass="32144">MAVTSSAASESPLLYCPICDEGLNDHVSLAHHCDDRHSDVGANGKPQDYAVFTLTFGSDRQFEARLRSRINKDLHDLLSINDLSTFEGKFAQILAYLEVEGQGAMPQYLKDNYLGRTRSCASFANHGVLDTTMISERWHLRLKQDFLQQNANSRADFLVDLLIRAVEDIADTAEIRELENSVNMTEATSSNPVTEAQERRDQRSQIRNNIKSKFSVITANVNSLVNTNTEQALSFLKDIYELVDQASMIKLHPVSENLDSEFISVIYITPVTLFSPVVDPIPSELAM</sequence>
<feature type="region of interest" description="Disordered" evidence="1">
    <location>
        <begin position="184"/>
        <end position="204"/>
    </location>
</feature>
<dbReference type="AlphaFoldDB" id="A0AA36H895"/>
<feature type="compositionally biased region" description="Polar residues" evidence="1">
    <location>
        <begin position="184"/>
        <end position="194"/>
    </location>
</feature>
<organism evidence="2 3">
    <name type="scientific">Cylicocyclus nassatus</name>
    <name type="common">Nematode worm</name>
    <dbReference type="NCBI Taxonomy" id="53992"/>
    <lineage>
        <taxon>Eukaryota</taxon>
        <taxon>Metazoa</taxon>
        <taxon>Ecdysozoa</taxon>
        <taxon>Nematoda</taxon>
        <taxon>Chromadorea</taxon>
        <taxon>Rhabditida</taxon>
        <taxon>Rhabditina</taxon>
        <taxon>Rhabditomorpha</taxon>
        <taxon>Strongyloidea</taxon>
        <taxon>Strongylidae</taxon>
        <taxon>Cylicocyclus</taxon>
    </lineage>
</organism>
<keyword evidence="3" id="KW-1185">Reference proteome</keyword>
<accession>A0AA36H895</accession>
<reference evidence="2" key="1">
    <citation type="submission" date="2023-07" db="EMBL/GenBank/DDBJ databases">
        <authorList>
            <consortium name="CYATHOMIX"/>
        </authorList>
    </citation>
    <scope>NUCLEOTIDE SEQUENCE</scope>
    <source>
        <strain evidence="2">N/A</strain>
    </source>
</reference>
<protein>
    <submittedName>
        <fullName evidence="2">Uncharacterized protein</fullName>
    </submittedName>
</protein>